<accession>A0A4R3K4T6</accession>
<evidence type="ECO:0000256" key="2">
    <source>
        <dbReference type="SAM" id="MobiDB-lite"/>
    </source>
</evidence>
<name>A0A4R3K4T6_9FIRM</name>
<feature type="compositionally biased region" description="Basic and acidic residues" evidence="2">
    <location>
        <begin position="109"/>
        <end position="119"/>
    </location>
</feature>
<dbReference type="Proteomes" id="UP000295188">
    <property type="component" value="Unassembled WGS sequence"/>
</dbReference>
<proteinExistence type="predicted"/>
<feature type="region of interest" description="Disordered" evidence="2">
    <location>
        <begin position="109"/>
        <end position="161"/>
    </location>
</feature>
<reference evidence="3 4" key="1">
    <citation type="submission" date="2019-03" db="EMBL/GenBank/DDBJ databases">
        <title>Genomic Encyclopedia of Type Strains, Phase IV (KMG-IV): sequencing the most valuable type-strain genomes for metagenomic binning, comparative biology and taxonomic classification.</title>
        <authorList>
            <person name="Goeker M."/>
        </authorList>
    </citation>
    <scope>NUCLEOTIDE SEQUENCE [LARGE SCALE GENOMIC DNA]</scope>
    <source>
        <strain evidence="3 4">DSM 20467</strain>
    </source>
</reference>
<organism evidence="3 4">
    <name type="scientific">Pectinatus cerevisiiphilus</name>
    <dbReference type="NCBI Taxonomy" id="86956"/>
    <lineage>
        <taxon>Bacteria</taxon>
        <taxon>Bacillati</taxon>
        <taxon>Bacillota</taxon>
        <taxon>Negativicutes</taxon>
        <taxon>Selenomonadales</taxon>
        <taxon>Selenomonadaceae</taxon>
        <taxon>Pectinatus</taxon>
    </lineage>
</organism>
<evidence type="ECO:0000313" key="4">
    <source>
        <dbReference type="Proteomes" id="UP000295188"/>
    </source>
</evidence>
<dbReference type="OrthoDB" id="1258529at2"/>
<dbReference type="AlphaFoldDB" id="A0A4R3K4T6"/>
<gene>
    <name evidence="3" type="ORF">EDC37_11472</name>
</gene>
<dbReference type="EMBL" id="SMAA01000014">
    <property type="protein sequence ID" value="TCS77671.1"/>
    <property type="molecule type" value="Genomic_DNA"/>
</dbReference>
<keyword evidence="4" id="KW-1185">Reference proteome</keyword>
<sequence>MSKLLINEVPLMCLPSLAVKIGLNEALFIQQLHYWVDRSKNIIDGRQWVYNTMADWLKQFPFWSQKTLSRTISNLEKQKLVISGNYNQKGYDRTKWYTIDYLELERLEKEAPETENHEESEPDVSGENDAAVSDQSIGTKCPHEENRGLTDTVGDASVGDQSIGTNCPYEVIQGLPGPLAENTQNDRFIGTSCPNPSGHFVPMESDNLSSPIPENNNREFSEKTTTNRNEETVVGDMVNIKDSLERLLFVMPSYGITLATAKKFIAEYGLEAVEQQWELLKKALQKGKINNPAGWLHMALREGYVDAPAAFKQLQEEKKAAMREKMAEIERQQIAALEREAEEEANQFEIPGNSPFHAFLAKYKKEQDEKSPV</sequence>
<protein>
    <submittedName>
        <fullName evidence="3">Uncharacterized protein</fullName>
    </submittedName>
</protein>
<dbReference type="RefSeq" id="WP_132550728.1">
    <property type="nucleotide sequence ID" value="NZ_SMAA01000014.1"/>
</dbReference>
<evidence type="ECO:0000313" key="3">
    <source>
        <dbReference type="EMBL" id="TCS77671.1"/>
    </source>
</evidence>
<feature type="coiled-coil region" evidence="1">
    <location>
        <begin position="311"/>
        <end position="347"/>
    </location>
</feature>
<keyword evidence="1" id="KW-0175">Coiled coil</keyword>
<evidence type="ECO:0000256" key="1">
    <source>
        <dbReference type="SAM" id="Coils"/>
    </source>
</evidence>
<comment type="caution">
    <text evidence="3">The sequence shown here is derived from an EMBL/GenBank/DDBJ whole genome shotgun (WGS) entry which is preliminary data.</text>
</comment>